<gene>
    <name evidence="2" type="ORF">SAMN05216276_107022</name>
</gene>
<keyword evidence="3" id="KW-1185">Reference proteome</keyword>
<evidence type="ECO:0000256" key="1">
    <source>
        <dbReference type="SAM" id="MobiDB-lite"/>
    </source>
</evidence>
<organism evidence="2 3">
    <name type="scientific">Streptosporangium subroseum</name>
    <dbReference type="NCBI Taxonomy" id="106412"/>
    <lineage>
        <taxon>Bacteria</taxon>
        <taxon>Bacillati</taxon>
        <taxon>Actinomycetota</taxon>
        <taxon>Actinomycetes</taxon>
        <taxon>Streptosporangiales</taxon>
        <taxon>Streptosporangiaceae</taxon>
        <taxon>Streptosporangium</taxon>
    </lineage>
</organism>
<feature type="region of interest" description="Disordered" evidence="1">
    <location>
        <begin position="1"/>
        <end position="28"/>
    </location>
</feature>
<feature type="compositionally biased region" description="Basic and acidic residues" evidence="1">
    <location>
        <begin position="11"/>
        <end position="28"/>
    </location>
</feature>
<accession>A0A239NV76</accession>
<dbReference type="Proteomes" id="UP000198282">
    <property type="component" value="Unassembled WGS sequence"/>
</dbReference>
<evidence type="ECO:0000313" key="2">
    <source>
        <dbReference type="EMBL" id="SNT58612.1"/>
    </source>
</evidence>
<reference evidence="2 3" key="1">
    <citation type="submission" date="2017-06" db="EMBL/GenBank/DDBJ databases">
        <authorList>
            <person name="Kim H.J."/>
            <person name="Triplett B.A."/>
        </authorList>
    </citation>
    <scope>NUCLEOTIDE SEQUENCE [LARGE SCALE GENOMIC DNA]</scope>
    <source>
        <strain evidence="2 3">CGMCC 4.2132</strain>
    </source>
</reference>
<name>A0A239NV76_9ACTN</name>
<protein>
    <submittedName>
        <fullName evidence="2">Uncharacterized protein</fullName>
    </submittedName>
</protein>
<dbReference type="EMBL" id="FZOD01000070">
    <property type="protein sequence ID" value="SNT58612.1"/>
    <property type="molecule type" value="Genomic_DNA"/>
</dbReference>
<evidence type="ECO:0000313" key="3">
    <source>
        <dbReference type="Proteomes" id="UP000198282"/>
    </source>
</evidence>
<sequence>MGDGKGGPALRGDHVRMADADRLDPDRDLVPTGLVELDVNELEWLVRAGNGGIPDRRDRGGSR</sequence>
<dbReference type="AlphaFoldDB" id="A0A239NV76"/>
<proteinExistence type="predicted"/>